<dbReference type="Pfam" id="PF00128">
    <property type="entry name" value="Alpha-amylase"/>
    <property type="match status" value="2"/>
</dbReference>
<organism evidence="3 4">
    <name type="scientific">Vibrio hangzhouensis</name>
    <dbReference type="NCBI Taxonomy" id="462991"/>
    <lineage>
        <taxon>Bacteria</taxon>
        <taxon>Pseudomonadati</taxon>
        <taxon>Pseudomonadota</taxon>
        <taxon>Gammaproteobacteria</taxon>
        <taxon>Vibrionales</taxon>
        <taxon>Vibrionaceae</taxon>
        <taxon>Vibrio</taxon>
    </lineage>
</organism>
<dbReference type="AlphaFoldDB" id="A0A1H5YLN2"/>
<feature type="signal peptide" evidence="1">
    <location>
        <begin position="1"/>
        <end position="24"/>
    </location>
</feature>
<dbReference type="SUPFAM" id="SSF51445">
    <property type="entry name" value="(Trans)glycosidases"/>
    <property type="match status" value="1"/>
</dbReference>
<evidence type="ECO:0000313" key="3">
    <source>
        <dbReference type="EMBL" id="SEG24552.1"/>
    </source>
</evidence>
<evidence type="ECO:0000256" key="1">
    <source>
        <dbReference type="SAM" id="SignalP"/>
    </source>
</evidence>
<keyword evidence="1" id="KW-0732">Signal</keyword>
<feature type="domain" description="Glycosyl hydrolase family 13 catalytic" evidence="2">
    <location>
        <begin position="51"/>
        <end position="435"/>
    </location>
</feature>
<dbReference type="PROSITE" id="PS51257">
    <property type="entry name" value="PROKAR_LIPOPROTEIN"/>
    <property type="match status" value="1"/>
</dbReference>
<dbReference type="PANTHER" id="PTHR10357">
    <property type="entry name" value="ALPHA-AMYLASE FAMILY MEMBER"/>
    <property type="match status" value="1"/>
</dbReference>
<reference evidence="4" key="1">
    <citation type="submission" date="2016-10" db="EMBL/GenBank/DDBJ databases">
        <authorList>
            <person name="Varghese N."/>
            <person name="Submissions S."/>
        </authorList>
    </citation>
    <scope>NUCLEOTIDE SEQUENCE [LARGE SCALE GENOMIC DNA]</scope>
    <source>
        <strain evidence="4">CGMCC 1.7062</strain>
    </source>
</reference>
<feature type="chain" id="PRO_5009290694" evidence="1">
    <location>
        <begin position="25"/>
        <end position="672"/>
    </location>
</feature>
<evidence type="ECO:0000259" key="2">
    <source>
        <dbReference type="SMART" id="SM00642"/>
    </source>
</evidence>
<dbReference type="Proteomes" id="UP000236721">
    <property type="component" value="Unassembled WGS sequence"/>
</dbReference>
<dbReference type="InterPro" id="IPR006047">
    <property type="entry name" value="GH13_cat_dom"/>
</dbReference>
<dbReference type="PANTHER" id="PTHR10357:SF228">
    <property type="entry name" value="PUTATIVE-RELATED"/>
    <property type="match status" value="1"/>
</dbReference>
<dbReference type="GO" id="GO:0009313">
    <property type="term" value="P:oligosaccharide catabolic process"/>
    <property type="evidence" value="ECO:0007669"/>
    <property type="project" value="TreeGrafter"/>
</dbReference>
<dbReference type="GO" id="GO:0004556">
    <property type="term" value="F:alpha-amylase activity"/>
    <property type="evidence" value="ECO:0007669"/>
    <property type="project" value="TreeGrafter"/>
</dbReference>
<evidence type="ECO:0000313" key="4">
    <source>
        <dbReference type="Proteomes" id="UP000236721"/>
    </source>
</evidence>
<dbReference type="Gene3D" id="3.20.20.80">
    <property type="entry name" value="Glycosidases"/>
    <property type="match status" value="2"/>
</dbReference>
<name>A0A1H5YLN2_9VIBR</name>
<sequence length="672" mass="73615">MVKTLVSISVASALMLGCASESTAPSEQNSPLVYSCEQSNIDTADDLRIYQVMVESFVNGNPSIGHGTGYGTSHHMGDIQGIIDSLDYIQSLGMNGIWLTPIFHSIPIENQDHWADRLDATGYFATDYFSIDPRFGTLDDAKTLVEEAHKRGLYVFFDGVFGHHKSNVVPSPTGLTPVGEDNPVSYPESLPFFKEVAQYWIKELKIDGWRLDQAYQVPPQAWTEIRQAVDQASQSVTYVNSEGQTVNPLGYMVAEIWAGENRIIETGYGSEAAPALCSAFDFPVRYRLVETFAVNESGIGGRGGEWLAEGMNLHALYPSHAKPNLMIGNHDLVRFGDLLERGNITTPAEDEYWQRYKAAFSFQAAYTGPITTYYGDEIGDELAGFADRVESDCAIIGQCDDHVARTSGQVEGVNTTLNTKQSELRQYVAELMNLRVNHPALSKGTRTNVVADNMTYADVKQHQDESVLYIVNISADTRTISLSDTQLASLGSLTDLQDQQSIALESGNYSIPLSPYQGRFLRIDEPSGELPVPVIAEGSSGDSDPFMSACDNPTVLESGPISETLYVVGDFSDSGWTHQPSRAFEYKGNGVYQVVASESPGSYRMQYSSATWDPQFTAEGLSLKLGQENTLEYGGYGKDTTITLMEPGNYVWSLKFDASGEPLTLLAAKCGD</sequence>
<dbReference type="RefSeq" id="WP_103880434.1">
    <property type="nucleotide sequence ID" value="NZ_FNVG01000009.1"/>
</dbReference>
<protein>
    <submittedName>
        <fullName evidence="3">Glycosidase</fullName>
    </submittedName>
</protein>
<gene>
    <name evidence="3" type="ORF">SAMN04488244_109143</name>
</gene>
<dbReference type="InterPro" id="IPR017853">
    <property type="entry name" value="GH"/>
</dbReference>
<dbReference type="SUPFAM" id="SSF51011">
    <property type="entry name" value="Glycosyl hydrolase domain"/>
    <property type="match status" value="1"/>
</dbReference>
<dbReference type="OrthoDB" id="9805159at2"/>
<proteinExistence type="predicted"/>
<dbReference type="SMART" id="SM00642">
    <property type="entry name" value="Aamy"/>
    <property type="match status" value="1"/>
</dbReference>
<dbReference type="InterPro" id="IPR013780">
    <property type="entry name" value="Glyco_hydro_b"/>
</dbReference>
<accession>A0A1H5YLN2</accession>
<dbReference type="Gene3D" id="2.60.40.1180">
    <property type="entry name" value="Golgi alpha-mannosidase II"/>
    <property type="match status" value="1"/>
</dbReference>
<keyword evidence="3" id="KW-0378">Hydrolase</keyword>
<keyword evidence="3" id="KW-0326">Glycosidase</keyword>
<keyword evidence="4" id="KW-1185">Reference proteome</keyword>
<dbReference type="EMBL" id="FNVG01000009">
    <property type="protein sequence ID" value="SEG24552.1"/>
    <property type="molecule type" value="Genomic_DNA"/>
</dbReference>